<dbReference type="Proteomes" id="UP001465755">
    <property type="component" value="Unassembled WGS sequence"/>
</dbReference>
<dbReference type="EMBL" id="JALJOQ010000123">
    <property type="protein sequence ID" value="KAK9795894.1"/>
    <property type="molecule type" value="Genomic_DNA"/>
</dbReference>
<keyword evidence="2" id="KW-1185">Reference proteome</keyword>
<proteinExistence type="predicted"/>
<protein>
    <submittedName>
        <fullName evidence="1">Uncharacterized protein</fullName>
    </submittedName>
</protein>
<sequence length="92" mass="9742">MLATRAAVADVEVLLPGMLQATEEVKISQVRKDALNALQAVIAASEGGSHLSAKSQTSIREALGALVKREQNILARTKAQQLLSQLHLRGAS</sequence>
<reference evidence="1 2" key="1">
    <citation type="journal article" date="2024" name="Nat. Commun.">
        <title>Phylogenomics reveals the evolutionary origins of lichenization in chlorophyte algae.</title>
        <authorList>
            <person name="Puginier C."/>
            <person name="Libourel C."/>
            <person name="Otte J."/>
            <person name="Skaloud P."/>
            <person name="Haon M."/>
            <person name="Grisel S."/>
            <person name="Petersen M."/>
            <person name="Berrin J.G."/>
            <person name="Delaux P.M."/>
            <person name="Dal Grande F."/>
            <person name="Keller J."/>
        </authorList>
    </citation>
    <scope>NUCLEOTIDE SEQUENCE [LARGE SCALE GENOMIC DNA]</scope>
    <source>
        <strain evidence="1 2">SAG 2036</strain>
    </source>
</reference>
<organism evidence="1 2">
    <name type="scientific">Symbiochloris irregularis</name>
    <dbReference type="NCBI Taxonomy" id="706552"/>
    <lineage>
        <taxon>Eukaryota</taxon>
        <taxon>Viridiplantae</taxon>
        <taxon>Chlorophyta</taxon>
        <taxon>core chlorophytes</taxon>
        <taxon>Trebouxiophyceae</taxon>
        <taxon>Trebouxiales</taxon>
        <taxon>Trebouxiaceae</taxon>
        <taxon>Symbiochloris</taxon>
    </lineage>
</organism>
<evidence type="ECO:0000313" key="1">
    <source>
        <dbReference type="EMBL" id="KAK9795894.1"/>
    </source>
</evidence>
<gene>
    <name evidence="1" type="ORF">WJX73_010821</name>
</gene>
<name>A0AAW1NST7_9CHLO</name>
<comment type="caution">
    <text evidence="1">The sequence shown here is derived from an EMBL/GenBank/DDBJ whole genome shotgun (WGS) entry which is preliminary data.</text>
</comment>
<accession>A0AAW1NST7</accession>
<evidence type="ECO:0000313" key="2">
    <source>
        <dbReference type="Proteomes" id="UP001465755"/>
    </source>
</evidence>
<dbReference type="AlphaFoldDB" id="A0AAW1NST7"/>